<reference evidence="1 2" key="1">
    <citation type="journal article" date="2013" name="Mar. Genomics">
        <title>Expression of sulfatases in Rhodopirellula baltica and the diversity of sulfatases in the genus Rhodopirellula.</title>
        <authorList>
            <person name="Wegner C.E."/>
            <person name="Richter-Heitmann T."/>
            <person name="Klindworth A."/>
            <person name="Klockow C."/>
            <person name="Richter M."/>
            <person name="Achstetter T."/>
            <person name="Glockner F.O."/>
            <person name="Harder J."/>
        </authorList>
    </citation>
    <scope>NUCLEOTIDE SEQUENCE [LARGE SCALE GENOMIC DNA]</scope>
    <source>
        <strain evidence="1 2">SM41</strain>
    </source>
</reference>
<proteinExistence type="predicted"/>
<dbReference type="Proteomes" id="UP000011885">
    <property type="component" value="Unassembled WGS sequence"/>
</dbReference>
<comment type="caution">
    <text evidence="1">The sequence shown here is derived from an EMBL/GenBank/DDBJ whole genome shotgun (WGS) entry which is preliminary data.</text>
</comment>
<evidence type="ECO:0000313" key="1">
    <source>
        <dbReference type="EMBL" id="EMI52808.1"/>
    </source>
</evidence>
<dbReference type="PATRIC" id="fig|1263870.3.peg.6096"/>
<protein>
    <submittedName>
        <fullName evidence="1">Uncharacterized protein</fullName>
    </submittedName>
</protein>
<sequence>MKNVTKSGLGKAHRSELCATLLHSRPNLTTAYKKAQESDFVFIDARLSCVNHVFFYACRQRSVTVSNNASKDKFPVWFSRSATYPN</sequence>
<name>M5U9X2_9BACT</name>
<gene>
    <name evidence="1" type="ORF">RSSM_05755</name>
</gene>
<dbReference type="EMBL" id="ANOH01000404">
    <property type="protein sequence ID" value="EMI52808.1"/>
    <property type="molecule type" value="Genomic_DNA"/>
</dbReference>
<keyword evidence="2" id="KW-1185">Reference proteome</keyword>
<dbReference type="AlphaFoldDB" id="M5U9X2"/>
<accession>M5U9X2</accession>
<evidence type="ECO:0000313" key="2">
    <source>
        <dbReference type="Proteomes" id="UP000011885"/>
    </source>
</evidence>
<organism evidence="1 2">
    <name type="scientific">Rhodopirellula sallentina SM41</name>
    <dbReference type="NCBI Taxonomy" id="1263870"/>
    <lineage>
        <taxon>Bacteria</taxon>
        <taxon>Pseudomonadati</taxon>
        <taxon>Planctomycetota</taxon>
        <taxon>Planctomycetia</taxon>
        <taxon>Pirellulales</taxon>
        <taxon>Pirellulaceae</taxon>
        <taxon>Rhodopirellula</taxon>
    </lineage>
</organism>